<comment type="caution">
    <text evidence="1">The sequence shown here is derived from an EMBL/GenBank/DDBJ whole genome shotgun (WGS) entry which is preliminary data.</text>
</comment>
<dbReference type="AlphaFoldDB" id="A0AA86QPK7"/>
<accession>A0AA86QPK7</accession>
<dbReference type="EMBL" id="CATOUU010000880">
    <property type="protein sequence ID" value="CAI9956914.1"/>
    <property type="molecule type" value="Genomic_DNA"/>
</dbReference>
<evidence type="ECO:0000313" key="1">
    <source>
        <dbReference type="EMBL" id="CAI9956914.1"/>
    </source>
</evidence>
<reference evidence="2 3" key="2">
    <citation type="submission" date="2024-07" db="EMBL/GenBank/DDBJ databases">
        <authorList>
            <person name="Akdeniz Z."/>
        </authorList>
    </citation>
    <scope>NUCLEOTIDE SEQUENCE [LARGE SCALE GENOMIC DNA]</scope>
</reference>
<dbReference type="EMBL" id="CAXDID020000101">
    <property type="protein sequence ID" value="CAL6026195.1"/>
    <property type="molecule type" value="Genomic_DNA"/>
</dbReference>
<dbReference type="Proteomes" id="UP001642409">
    <property type="component" value="Unassembled WGS sequence"/>
</dbReference>
<evidence type="ECO:0000313" key="3">
    <source>
        <dbReference type="Proteomes" id="UP001642409"/>
    </source>
</evidence>
<name>A0AA86QPK7_9EUKA</name>
<sequence>MAENKEQNSTQNLKHQLEKILFKPLDYMQVYFRISDECLDVCDQNSNQLLIISDISFASDKLRDSFNLNQQLYRQHYKFNSRSIQSQQLTHQIIHHENISYCVNFGHIFKISNSQIDCVACLSHLNDNYYLNQNPLTAFNTGSVFKLQNTVFFHNDNNMLFTLNNQNELIKFKNKFEATRFIQFCDKVYGLSQNSLFICKEINKRIIIKQEIKFENLLFQGCGVAIIVCELRYQQIIAVLNMLDGVVCYVDDPVVVKMYVEQNYMILEHGRNGRQIQNKIIIELFGENTVKRIAEYQKQYNNSQNVLQYKKCMFSNLYLLLKVQFEQVHNNFDNCRRTIIKNTQKPQSQIKRLIETQNFILAAFNNSYTEATQ</sequence>
<reference evidence="1" key="1">
    <citation type="submission" date="2023-06" db="EMBL/GenBank/DDBJ databases">
        <authorList>
            <person name="Kurt Z."/>
        </authorList>
    </citation>
    <scope>NUCLEOTIDE SEQUENCE</scope>
</reference>
<gene>
    <name evidence="2" type="ORF">HINF_LOCUS30729</name>
    <name evidence="1" type="ORF">HINF_LOCUS44559</name>
</gene>
<proteinExistence type="predicted"/>
<organism evidence="1">
    <name type="scientific">Hexamita inflata</name>
    <dbReference type="NCBI Taxonomy" id="28002"/>
    <lineage>
        <taxon>Eukaryota</taxon>
        <taxon>Metamonada</taxon>
        <taxon>Diplomonadida</taxon>
        <taxon>Hexamitidae</taxon>
        <taxon>Hexamitinae</taxon>
        <taxon>Hexamita</taxon>
    </lineage>
</organism>
<evidence type="ECO:0000313" key="2">
    <source>
        <dbReference type="EMBL" id="CAL6026195.1"/>
    </source>
</evidence>
<protein>
    <submittedName>
        <fullName evidence="2">Hypothetical_protein</fullName>
    </submittedName>
</protein>
<keyword evidence="3" id="KW-1185">Reference proteome</keyword>